<reference evidence="4" key="2">
    <citation type="submission" date="2020-09" db="EMBL/GenBank/DDBJ databases">
        <authorList>
            <person name="Sun Q."/>
            <person name="Zhou Y."/>
        </authorList>
    </citation>
    <scope>NUCLEOTIDE SEQUENCE</scope>
    <source>
        <strain evidence="4">CGMCC 1.12181</strain>
    </source>
</reference>
<evidence type="ECO:0000256" key="1">
    <source>
        <dbReference type="ARBA" id="ARBA00022679"/>
    </source>
</evidence>
<dbReference type="InterPro" id="IPR028098">
    <property type="entry name" value="Glyco_trans_4-like_N"/>
</dbReference>
<protein>
    <submittedName>
        <fullName evidence="4">Glycosyltransferase WbpY</fullName>
    </submittedName>
</protein>
<dbReference type="PANTHER" id="PTHR46401:SF2">
    <property type="entry name" value="GLYCOSYLTRANSFERASE WBBK-RELATED"/>
    <property type="match status" value="1"/>
</dbReference>
<evidence type="ECO:0000313" key="5">
    <source>
        <dbReference type="Proteomes" id="UP000605253"/>
    </source>
</evidence>
<feature type="domain" description="Glycosyltransferase subfamily 4-like N-terminal" evidence="3">
    <location>
        <begin position="20"/>
        <end position="182"/>
    </location>
</feature>
<dbReference type="InterPro" id="IPR001296">
    <property type="entry name" value="Glyco_trans_1"/>
</dbReference>
<comment type="caution">
    <text evidence="4">The sequence shown here is derived from an EMBL/GenBank/DDBJ whole genome shotgun (WGS) entry which is preliminary data.</text>
</comment>
<evidence type="ECO:0000259" key="2">
    <source>
        <dbReference type="Pfam" id="PF00534"/>
    </source>
</evidence>
<dbReference type="EMBL" id="BMEO01000002">
    <property type="protein sequence ID" value="GGF87912.1"/>
    <property type="molecule type" value="Genomic_DNA"/>
</dbReference>
<dbReference type="Proteomes" id="UP000605253">
    <property type="component" value="Unassembled WGS sequence"/>
</dbReference>
<evidence type="ECO:0000313" key="4">
    <source>
        <dbReference type="EMBL" id="GGF87912.1"/>
    </source>
</evidence>
<dbReference type="GO" id="GO:0016757">
    <property type="term" value="F:glycosyltransferase activity"/>
    <property type="evidence" value="ECO:0007669"/>
    <property type="project" value="InterPro"/>
</dbReference>
<reference evidence="4" key="1">
    <citation type="journal article" date="2014" name="Int. J. Syst. Evol. Microbiol.">
        <title>Complete genome sequence of Corynebacterium casei LMG S-19264T (=DSM 44701T), isolated from a smear-ripened cheese.</title>
        <authorList>
            <consortium name="US DOE Joint Genome Institute (JGI-PGF)"/>
            <person name="Walter F."/>
            <person name="Albersmeier A."/>
            <person name="Kalinowski J."/>
            <person name="Ruckert C."/>
        </authorList>
    </citation>
    <scope>NUCLEOTIDE SEQUENCE</scope>
    <source>
        <strain evidence="4">CGMCC 1.12181</strain>
    </source>
</reference>
<feature type="domain" description="Glycosyl transferase family 1" evidence="2">
    <location>
        <begin position="205"/>
        <end position="356"/>
    </location>
</feature>
<name>A0A917CIW0_9GAMM</name>
<organism evidence="4 5">
    <name type="scientific">Marinicella pacifica</name>
    <dbReference type="NCBI Taxonomy" id="1171543"/>
    <lineage>
        <taxon>Bacteria</taxon>
        <taxon>Pseudomonadati</taxon>
        <taxon>Pseudomonadota</taxon>
        <taxon>Gammaproteobacteria</taxon>
        <taxon>Lysobacterales</taxon>
        <taxon>Marinicellaceae</taxon>
        <taxon>Marinicella</taxon>
    </lineage>
</organism>
<dbReference type="RefSeq" id="WP_188364224.1">
    <property type="nucleotide sequence ID" value="NZ_BAABJF010000032.1"/>
</dbReference>
<accession>A0A917CIW0</accession>
<keyword evidence="5" id="KW-1185">Reference proteome</keyword>
<dbReference type="SUPFAM" id="SSF53756">
    <property type="entry name" value="UDP-Glycosyltransferase/glycogen phosphorylase"/>
    <property type="match status" value="1"/>
</dbReference>
<dbReference type="Pfam" id="PF00534">
    <property type="entry name" value="Glycos_transf_1"/>
    <property type="match status" value="1"/>
</dbReference>
<dbReference type="Pfam" id="PF13439">
    <property type="entry name" value="Glyco_transf_4"/>
    <property type="match status" value="1"/>
</dbReference>
<dbReference type="CDD" id="cd03809">
    <property type="entry name" value="GT4_MtfB-like"/>
    <property type="match status" value="1"/>
</dbReference>
<proteinExistence type="predicted"/>
<sequence length="380" mass="43315">MTQALKIVYNVDAISHPLTGIGRYTQQLGLQLQQHAAVHDLKLYSGGRWPDDFDSLPTANQWLARARRYVPFKSLALRLYHARRSRGLKHMPAHLKAYLLHSPNFILMPFDGPAVTTIHDLSFIHYRHTQPVYRLRFLDRELPKTLAQARHIITVSESIKSELISTFDLPEQQISVTHLGVDQRFKPLPESDCREVLTAFDLSHRQYFLAVATREPRKNLNRLIQAYVGLSPKLKNQYPLILVGDSGWLNRELNQLLQQHRHHIRLTGYIDQSRLHQLYAGATMTLLPSLYEGFGLPIIESMACGTPVMTSNVGAMAEVAGGQALLCRPLEVDHIQKKLQWAIDNPKWCQKAAVNGLNHSRQFTWQNCAKATVEAYKKAI</sequence>
<evidence type="ECO:0000259" key="3">
    <source>
        <dbReference type="Pfam" id="PF13439"/>
    </source>
</evidence>
<keyword evidence="1" id="KW-0808">Transferase</keyword>
<gene>
    <name evidence="4" type="primary">wbpY</name>
    <name evidence="4" type="ORF">GCM10011365_06310</name>
</gene>
<dbReference type="AlphaFoldDB" id="A0A917CIW0"/>
<dbReference type="PANTHER" id="PTHR46401">
    <property type="entry name" value="GLYCOSYLTRANSFERASE WBBK-RELATED"/>
    <property type="match status" value="1"/>
</dbReference>
<dbReference type="Gene3D" id="3.40.50.2000">
    <property type="entry name" value="Glycogen Phosphorylase B"/>
    <property type="match status" value="2"/>
</dbReference>
<dbReference type="GO" id="GO:0009103">
    <property type="term" value="P:lipopolysaccharide biosynthetic process"/>
    <property type="evidence" value="ECO:0007669"/>
    <property type="project" value="TreeGrafter"/>
</dbReference>